<reference evidence="1 2" key="2">
    <citation type="journal article" date="2015" name="Syst. Appl. Microbiol.">
        <title>Nitrincola nitratireducens sp. nov. isolated from a haloalkaline crater lake.</title>
        <authorList>
            <person name="Singh A."/>
            <person name="Vaidya B."/>
            <person name="Tanuku N.R."/>
            <person name="Pinnaka A.K."/>
        </authorList>
    </citation>
    <scope>NUCLEOTIDE SEQUENCE [LARGE SCALE GENOMIC DNA]</scope>
    <source>
        <strain evidence="1 2">AK23</strain>
    </source>
</reference>
<keyword evidence="2" id="KW-1185">Reference proteome</keyword>
<dbReference type="EMBL" id="AONB01000010">
    <property type="protein sequence ID" value="EXJ10805.1"/>
    <property type="molecule type" value="Genomic_DNA"/>
</dbReference>
<dbReference type="OrthoDB" id="7677665at2"/>
<gene>
    <name evidence="1" type="ORF">D791_02170</name>
</gene>
<evidence type="ECO:0000313" key="1">
    <source>
        <dbReference type="EMBL" id="EXJ10805.1"/>
    </source>
</evidence>
<dbReference type="InterPro" id="IPR019231">
    <property type="entry name" value="DUF2170"/>
</dbReference>
<comment type="caution">
    <text evidence="1">The sequence shown here is derived from an EMBL/GenBank/DDBJ whole genome shotgun (WGS) entry which is preliminary data.</text>
</comment>
<proteinExistence type="predicted"/>
<dbReference type="Proteomes" id="UP000019464">
    <property type="component" value="Unassembled WGS sequence"/>
</dbReference>
<dbReference type="Pfam" id="PF09938">
    <property type="entry name" value="DUF2170"/>
    <property type="match status" value="1"/>
</dbReference>
<accession>W9VJS7</accession>
<dbReference type="STRING" id="1229521.D791_02170"/>
<evidence type="ECO:0000313" key="2">
    <source>
        <dbReference type="Proteomes" id="UP000019464"/>
    </source>
</evidence>
<evidence type="ECO:0008006" key="3">
    <source>
        <dbReference type="Google" id="ProtNLM"/>
    </source>
</evidence>
<protein>
    <recommendedName>
        <fullName evidence="3">Cytoplasmic protein</fullName>
    </recommendedName>
</protein>
<dbReference type="RefSeq" id="WP_036511027.1">
    <property type="nucleotide sequence ID" value="NZ_AONB01000010.1"/>
</dbReference>
<organism evidence="1 2">
    <name type="scientific">Nitrincola nitratireducens</name>
    <dbReference type="NCBI Taxonomy" id="1229521"/>
    <lineage>
        <taxon>Bacteria</taxon>
        <taxon>Pseudomonadati</taxon>
        <taxon>Pseudomonadota</taxon>
        <taxon>Gammaproteobacteria</taxon>
        <taxon>Oceanospirillales</taxon>
        <taxon>Oceanospirillaceae</taxon>
        <taxon>Nitrincola</taxon>
    </lineage>
</organism>
<reference evidence="2" key="1">
    <citation type="submission" date="2012-11" db="EMBL/GenBank/DDBJ databases">
        <authorList>
            <person name="Singh A."/>
            <person name="Pinnaka A.K."/>
            <person name="Vaidya B."/>
        </authorList>
    </citation>
    <scope>NUCLEOTIDE SEQUENCE [LARGE SCALE GENOMIC DNA]</scope>
    <source>
        <strain evidence="2">AK23</strain>
    </source>
</reference>
<name>W9VJS7_9GAMM</name>
<dbReference type="PATRIC" id="fig|1229521.3.peg.2205"/>
<dbReference type="AlphaFoldDB" id="W9VJS7"/>
<sequence length="147" mass="16086">MNDKHAWTTHALFNALSRSTLVVSNQASIELEEGIHATLHLTLHSMGDLPVFITAEGEQVLVESLLWPQAMVKDVAAFNDEVLATHKVFPLSTISLDTLANGERYYTMFGALSAFSSLDDVLFEIELLADNVIKAADAYSTFISEGV</sequence>